<dbReference type="AlphaFoldDB" id="A0A0K2TJA8"/>
<reference evidence="1" key="1">
    <citation type="submission" date="2014-05" db="EMBL/GenBank/DDBJ databases">
        <authorList>
            <person name="Chronopoulou M."/>
        </authorList>
    </citation>
    <scope>NUCLEOTIDE SEQUENCE</scope>
    <source>
        <tissue evidence="1">Whole organism</tissue>
    </source>
</reference>
<dbReference type="EMBL" id="HACA01008371">
    <property type="protein sequence ID" value="CDW25732.1"/>
    <property type="molecule type" value="Transcribed_RNA"/>
</dbReference>
<organism evidence="1">
    <name type="scientific">Lepeophtheirus salmonis</name>
    <name type="common">Salmon louse</name>
    <name type="synonym">Caligus salmonis</name>
    <dbReference type="NCBI Taxonomy" id="72036"/>
    <lineage>
        <taxon>Eukaryota</taxon>
        <taxon>Metazoa</taxon>
        <taxon>Ecdysozoa</taxon>
        <taxon>Arthropoda</taxon>
        <taxon>Crustacea</taxon>
        <taxon>Multicrustacea</taxon>
        <taxon>Hexanauplia</taxon>
        <taxon>Copepoda</taxon>
        <taxon>Siphonostomatoida</taxon>
        <taxon>Caligidae</taxon>
        <taxon>Lepeophtheirus</taxon>
    </lineage>
</organism>
<evidence type="ECO:0000313" key="1">
    <source>
        <dbReference type="EMBL" id="CDW25732.1"/>
    </source>
</evidence>
<name>A0A0K2TJA8_LEPSM</name>
<proteinExistence type="predicted"/>
<sequence length="63" mass="7162">RGMRSTVYSTPSRFTSIILIINKRGHVYIRASNSVSGRNITDPLWQDNVIYPMNTSNTYLIDG</sequence>
<accession>A0A0K2TJA8</accession>
<protein>
    <submittedName>
        <fullName evidence="1">Uncharacterized protein</fullName>
    </submittedName>
</protein>
<feature type="non-terminal residue" evidence="1">
    <location>
        <position position="1"/>
    </location>
</feature>